<proteinExistence type="predicted"/>
<name>A0A7R8VGZ5_TIMDO</name>
<dbReference type="AlphaFoldDB" id="A0A7R8VGZ5"/>
<accession>A0A7R8VGZ5</accession>
<evidence type="ECO:0000256" key="2">
    <source>
        <dbReference type="PROSITE-ProRule" id="PRU00497"/>
    </source>
</evidence>
<sequence>MNGPVHSVHLNCSAQASTGHPAALISTIMNTLAIFLSVVATSLARPGYISGVHDTLAVAPYALSSQYHAQDELGQYSYGYAGGLSAKSEVKSFDGVTRGGYSYVDANGELQTVSYTADALNGFQVAATNLPKAPAPIESAPLVAPEPVQDTPEVVEARTAHLAAVEEAAAAAAATPEVPEVAPLPAAVAVSPASTVSYSAPALSYATPTITYSSAAPAISYSAPGISYSSLAGPALSYSSLAGPALSYSSLAGPALSYSSLASPISYSSLAGPAISYSSLSAPAIYSAAPISVPADTPEVNAAKAAHFAAHLEAKTRLFV</sequence>
<dbReference type="InterPro" id="IPR000618">
    <property type="entry name" value="Insect_cuticle"/>
</dbReference>
<evidence type="ECO:0000256" key="1">
    <source>
        <dbReference type="ARBA" id="ARBA00022460"/>
    </source>
</evidence>
<dbReference type="InterPro" id="IPR031311">
    <property type="entry name" value="CHIT_BIND_RR_consensus"/>
</dbReference>
<evidence type="ECO:0008006" key="4">
    <source>
        <dbReference type="Google" id="ProtNLM"/>
    </source>
</evidence>
<dbReference type="PROSITE" id="PS51155">
    <property type="entry name" value="CHIT_BIND_RR_2"/>
    <property type="match status" value="1"/>
</dbReference>
<dbReference type="GO" id="GO:0062129">
    <property type="term" value="C:chitin-based extracellular matrix"/>
    <property type="evidence" value="ECO:0007669"/>
    <property type="project" value="TreeGrafter"/>
</dbReference>
<dbReference type="Pfam" id="PF00379">
    <property type="entry name" value="Chitin_bind_4"/>
    <property type="match status" value="1"/>
</dbReference>
<gene>
    <name evidence="3" type="ORF">TDIB3V08_LOCUS3259</name>
</gene>
<organism evidence="3">
    <name type="scientific">Timema douglasi</name>
    <name type="common">Walking stick</name>
    <dbReference type="NCBI Taxonomy" id="61478"/>
    <lineage>
        <taxon>Eukaryota</taxon>
        <taxon>Metazoa</taxon>
        <taxon>Ecdysozoa</taxon>
        <taxon>Arthropoda</taxon>
        <taxon>Hexapoda</taxon>
        <taxon>Insecta</taxon>
        <taxon>Pterygota</taxon>
        <taxon>Neoptera</taxon>
        <taxon>Polyneoptera</taxon>
        <taxon>Phasmatodea</taxon>
        <taxon>Timematodea</taxon>
        <taxon>Timematoidea</taxon>
        <taxon>Timematidae</taxon>
        <taxon>Timema</taxon>
    </lineage>
</organism>
<dbReference type="GO" id="GO:0008010">
    <property type="term" value="F:structural constituent of chitin-based larval cuticle"/>
    <property type="evidence" value="ECO:0007669"/>
    <property type="project" value="TreeGrafter"/>
</dbReference>
<dbReference type="InterPro" id="IPR050468">
    <property type="entry name" value="Cuticle_Struct_Prot"/>
</dbReference>
<evidence type="ECO:0000313" key="3">
    <source>
        <dbReference type="EMBL" id="CAD7196934.1"/>
    </source>
</evidence>
<dbReference type="PANTHER" id="PTHR10380">
    <property type="entry name" value="CUTICLE PROTEIN"/>
    <property type="match status" value="1"/>
</dbReference>
<protein>
    <recommendedName>
        <fullName evidence="4">Cuticle protein 6</fullName>
    </recommendedName>
</protein>
<reference evidence="3" key="1">
    <citation type="submission" date="2020-11" db="EMBL/GenBank/DDBJ databases">
        <authorList>
            <person name="Tran Van P."/>
        </authorList>
    </citation>
    <scope>NUCLEOTIDE SEQUENCE</scope>
</reference>
<dbReference type="PROSITE" id="PS00233">
    <property type="entry name" value="CHIT_BIND_RR_1"/>
    <property type="match status" value="1"/>
</dbReference>
<dbReference type="EMBL" id="OA565397">
    <property type="protein sequence ID" value="CAD7196934.1"/>
    <property type="molecule type" value="Genomic_DNA"/>
</dbReference>
<dbReference type="PANTHER" id="PTHR10380:SF196">
    <property type="entry name" value="CUTICULAR PROTEIN 72EA"/>
    <property type="match status" value="1"/>
</dbReference>
<keyword evidence="1 2" id="KW-0193">Cuticle</keyword>